<name>A0A6J4P621_9BACT</name>
<evidence type="ECO:0000256" key="4">
    <source>
        <dbReference type="ARBA" id="ARBA00049360"/>
    </source>
</evidence>
<dbReference type="PANTHER" id="PTHR42855:SF1">
    <property type="entry name" value="ABC TRANSPORTER DOMAIN-CONTAINING PROTEIN"/>
    <property type="match status" value="1"/>
</dbReference>
<dbReference type="Gene3D" id="1.10.287.380">
    <property type="entry name" value="Valyl-tRNA synthetase, C-terminal domain"/>
    <property type="match status" value="1"/>
</dbReference>
<dbReference type="InterPro" id="IPR037118">
    <property type="entry name" value="Val-tRNA_synth_C_sf"/>
</dbReference>
<evidence type="ECO:0000313" key="7">
    <source>
        <dbReference type="EMBL" id="CAA9407161.1"/>
    </source>
</evidence>
<evidence type="ECO:0000256" key="5">
    <source>
        <dbReference type="ARBA" id="ARBA00061478"/>
    </source>
</evidence>
<comment type="catalytic activity">
    <reaction evidence="4">
        <text>ATP + H2O = ADP + phosphate + H(+)</text>
        <dbReference type="Rhea" id="RHEA:13065"/>
        <dbReference type="ChEBI" id="CHEBI:15377"/>
        <dbReference type="ChEBI" id="CHEBI:15378"/>
        <dbReference type="ChEBI" id="CHEBI:30616"/>
        <dbReference type="ChEBI" id="CHEBI:43474"/>
        <dbReference type="ChEBI" id="CHEBI:456216"/>
    </reaction>
</comment>
<dbReference type="Pfam" id="PF00005">
    <property type="entry name" value="ABC_tran"/>
    <property type="match status" value="2"/>
</dbReference>
<dbReference type="SUPFAM" id="SSF52540">
    <property type="entry name" value="P-loop containing nucleoside triphosphate hydrolases"/>
    <property type="match status" value="2"/>
</dbReference>
<dbReference type="Pfam" id="PF12848">
    <property type="entry name" value="ABC_tran_Xtn"/>
    <property type="match status" value="1"/>
</dbReference>
<dbReference type="AlphaFoldDB" id="A0A6J4P621"/>
<proteinExistence type="inferred from homology"/>
<dbReference type="CDD" id="cd03221">
    <property type="entry name" value="ABCF_EF-3"/>
    <property type="match status" value="2"/>
</dbReference>
<dbReference type="Gene3D" id="3.40.50.300">
    <property type="entry name" value="P-loop containing nucleotide triphosphate hydrolases"/>
    <property type="match status" value="2"/>
</dbReference>
<dbReference type="GO" id="GO:0003677">
    <property type="term" value="F:DNA binding"/>
    <property type="evidence" value="ECO:0007669"/>
    <property type="project" value="InterPro"/>
</dbReference>
<evidence type="ECO:0000256" key="2">
    <source>
        <dbReference type="ARBA" id="ARBA00022741"/>
    </source>
</evidence>
<keyword evidence="1" id="KW-0677">Repeat</keyword>
<dbReference type="InterPro" id="IPR051309">
    <property type="entry name" value="ABCF_ATPase"/>
</dbReference>
<dbReference type="GO" id="GO:0016887">
    <property type="term" value="F:ATP hydrolysis activity"/>
    <property type="evidence" value="ECO:0007669"/>
    <property type="project" value="InterPro"/>
</dbReference>
<dbReference type="GO" id="GO:0005524">
    <property type="term" value="F:ATP binding"/>
    <property type="evidence" value="ECO:0007669"/>
    <property type="project" value="UniProtKB-KW"/>
</dbReference>
<dbReference type="FunFam" id="3.40.50.300:FF:000309">
    <property type="entry name" value="ABC transporter ATP-binding protein"/>
    <property type="match status" value="1"/>
</dbReference>
<dbReference type="InterPro" id="IPR032781">
    <property type="entry name" value="ABC_tran_Xtn"/>
</dbReference>
<reference evidence="7" key="1">
    <citation type="submission" date="2020-02" db="EMBL/GenBank/DDBJ databases">
        <authorList>
            <person name="Meier V. D."/>
        </authorList>
    </citation>
    <scope>NUCLEOTIDE SEQUENCE</scope>
    <source>
        <strain evidence="7">AVDCRST_MAG74</strain>
    </source>
</reference>
<organism evidence="7">
    <name type="scientific">uncultured Pyrinomonadaceae bacterium</name>
    <dbReference type="NCBI Taxonomy" id="2283094"/>
    <lineage>
        <taxon>Bacteria</taxon>
        <taxon>Pseudomonadati</taxon>
        <taxon>Acidobacteriota</taxon>
        <taxon>Blastocatellia</taxon>
        <taxon>Blastocatellales</taxon>
        <taxon>Pyrinomonadaceae</taxon>
        <taxon>environmental samples</taxon>
    </lineage>
</organism>
<gene>
    <name evidence="7" type="ORF">AVDCRST_MAG74-2053</name>
</gene>
<comment type="similarity">
    <text evidence="5">Belongs to the ABC transporter superfamily. ABCF family. Uup subfamily.</text>
</comment>
<dbReference type="InterPro" id="IPR032524">
    <property type="entry name" value="ABC_tran_C"/>
</dbReference>
<keyword evidence="2" id="KW-0547">Nucleotide-binding</keyword>
<dbReference type="InterPro" id="IPR027417">
    <property type="entry name" value="P-loop_NTPase"/>
</dbReference>
<evidence type="ECO:0000259" key="6">
    <source>
        <dbReference type="PROSITE" id="PS50893"/>
    </source>
</evidence>
<dbReference type="EMBL" id="CADCUR010000182">
    <property type="protein sequence ID" value="CAA9407161.1"/>
    <property type="molecule type" value="Genomic_DNA"/>
</dbReference>
<evidence type="ECO:0000256" key="3">
    <source>
        <dbReference type="ARBA" id="ARBA00022840"/>
    </source>
</evidence>
<keyword evidence="3" id="KW-0067">ATP-binding</keyword>
<dbReference type="InterPro" id="IPR003439">
    <property type="entry name" value="ABC_transporter-like_ATP-bd"/>
</dbReference>
<evidence type="ECO:0000256" key="1">
    <source>
        <dbReference type="ARBA" id="ARBA00022737"/>
    </source>
</evidence>
<dbReference type="SMART" id="SM00382">
    <property type="entry name" value="AAA"/>
    <property type="match status" value="2"/>
</dbReference>
<dbReference type="Pfam" id="PF16326">
    <property type="entry name" value="ABC_tran_CTD"/>
    <property type="match status" value="1"/>
</dbReference>
<feature type="domain" description="ABC transporter" evidence="6">
    <location>
        <begin position="4"/>
        <end position="255"/>
    </location>
</feature>
<dbReference type="InterPro" id="IPR003593">
    <property type="entry name" value="AAA+_ATPase"/>
</dbReference>
<dbReference type="PANTHER" id="PTHR42855">
    <property type="entry name" value="ABC TRANSPORTER ATP-BINDING SUBUNIT"/>
    <property type="match status" value="1"/>
</dbReference>
<protein>
    <submittedName>
        <fullName evidence="7">Bis-ABC ATPase Uup</fullName>
    </submittedName>
</protein>
<dbReference type="PROSITE" id="PS50893">
    <property type="entry name" value="ABC_TRANSPORTER_2"/>
    <property type="match status" value="2"/>
</dbReference>
<dbReference type="FunFam" id="3.40.50.300:FF:000011">
    <property type="entry name" value="Putative ABC transporter ATP-binding component"/>
    <property type="match status" value="1"/>
</dbReference>
<feature type="domain" description="ABC transporter" evidence="6">
    <location>
        <begin position="319"/>
        <end position="538"/>
    </location>
</feature>
<accession>A0A6J4P621</accession>
<sequence>MNILSLENVGKNYGVKPLFENATFGIEESDKIGIIGANGSGKTTLLKVIAGTETPDTGKVVRTQGKTLAYLAQNPTIDENATVLETIFAASGGVMRLIRDYEKACHDLATGDANQKLLEKVSALQHELEMSGGWEIETNARIVLDRLGIYDTSAQMKTLSGGQRKRVALAHELIFKPDILILDEPTNHLDADTIEWLEDYLKRYTGALLLVTHDRYFLDRVTNRIFEIDRGGVQAFAGNYAYYLEKKEEQEANRHVENHKREQLIKKELAWLRRGAKARTRKSKHRINAAYDLMAQPKERAKSEIDIAIGAQRLGSKIIELRDISKSYDGRRLVDDFSYLLKRDDRIGIIGANGAGKTTLLEIITRRIKPDAGEIEIGQTVKIGYYDQESRALDDEQRVIDYIRETAEYVTTVDGNQITAGQMLEKFLFPPAAQYSLIANLSGGERRRLYLLKILMDTPNVLLLDEPTNDLDIPTLIALEEYLDDFAGALVVVSHDRYFLDRTIDSIFKFADAGKIREYAGDYSAYLEIAEREETEQSKIRASAKINNGAVNEKEKSKPLKLSFKEKRELESLETRVGEAETRLAEIAAELTLFASDAYKVNGLFTEQQQLTERLDKDMERWAELSERDV</sequence>